<dbReference type="OrthoDB" id="9804742at2"/>
<evidence type="ECO:0000313" key="6">
    <source>
        <dbReference type="Proteomes" id="UP000282211"/>
    </source>
</evidence>
<dbReference type="Proteomes" id="UP000282211">
    <property type="component" value="Unassembled WGS sequence"/>
</dbReference>
<keyword evidence="3" id="KW-0804">Transcription</keyword>
<accession>A0A420WL06</accession>
<dbReference type="PANTHER" id="PTHR43132:SF2">
    <property type="entry name" value="ARSENICAL RESISTANCE OPERON REPRESSOR ARSR-RELATED"/>
    <property type="match status" value="1"/>
</dbReference>
<evidence type="ECO:0000256" key="2">
    <source>
        <dbReference type="ARBA" id="ARBA00023125"/>
    </source>
</evidence>
<proteinExistence type="predicted"/>
<dbReference type="NCBIfam" id="NF033788">
    <property type="entry name" value="HTH_metalloreg"/>
    <property type="match status" value="1"/>
</dbReference>
<gene>
    <name evidence="5" type="ORF">DES40_0923</name>
</gene>
<comment type="caution">
    <text evidence="5">The sequence shown here is derived from an EMBL/GenBank/DDBJ whole genome shotgun (WGS) entry which is preliminary data.</text>
</comment>
<dbReference type="InterPro" id="IPR036390">
    <property type="entry name" value="WH_DNA-bd_sf"/>
</dbReference>
<dbReference type="InterPro" id="IPR036388">
    <property type="entry name" value="WH-like_DNA-bd_sf"/>
</dbReference>
<dbReference type="SMART" id="SM00418">
    <property type="entry name" value="HTH_ARSR"/>
    <property type="match status" value="1"/>
</dbReference>
<dbReference type="RefSeq" id="WP_121099359.1">
    <property type="nucleotide sequence ID" value="NZ_RBII01000001.1"/>
</dbReference>
<reference evidence="5 6" key="1">
    <citation type="submission" date="2018-10" db="EMBL/GenBank/DDBJ databases">
        <title>Genomic Encyclopedia of Type Strains, Phase IV (KMG-IV): sequencing the most valuable type-strain genomes for metagenomic binning, comparative biology and taxonomic classification.</title>
        <authorList>
            <person name="Goeker M."/>
        </authorList>
    </citation>
    <scope>NUCLEOTIDE SEQUENCE [LARGE SCALE GENOMIC DNA]</scope>
    <source>
        <strain evidence="5 6">DSM 22008</strain>
    </source>
</reference>
<dbReference type="Pfam" id="PF12840">
    <property type="entry name" value="HTH_20"/>
    <property type="match status" value="1"/>
</dbReference>
<dbReference type="InterPro" id="IPR001845">
    <property type="entry name" value="HTH_ArsR_DNA-bd_dom"/>
</dbReference>
<evidence type="ECO:0000313" key="5">
    <source>
        <dbReference type="EMBL" id="RKQ71596.1"/>
    </source>
</evidence>
<organism evidence="5 6">
    <name type="scientific">Litorimonas taeanensis</name>
    <dbReference type="NCBI Taxonomy" id="568099"/>
    <lineage>
        <taxon>Bacteria</taxon>
        <taxon>Pseudomonadati</taxon>
        <taxon>Pseudomonadota</taxon>
        <taxon>Alphaproteobacteria</taxon>
        <taxon>Maricaulales</taxon>
        <taxon>Robiginitomaculaceae</taxon>
    </lineage>
</organism>
<keyword evidence="2" id="KW-0238">DNA-binding</keyword>
<dbReference type="CDD" id="cd00090">
    <property type="entry name" value="HTH_ARSR"/>
    <property type="match status" value="1"/>
</dbReference>
<dbReference type="InParanoid" id="A0A420WL06"/>
<sequence>MESKLAVQRLSALAQTGRLSVFRLLVKAGKEGLSAGEIAKALNVPANTLSAQLNILSSARLVTSIREGRSIIYTAQFDHMAELVVYLVEDCCQGHADVCEPLEHATKRINCC</sequence>
<protein>
    <submittedName>
        <fullName evidence="5">ArsR family transcriptional regulator</fullName>
    </submittedName>
</protein>
<evidence type="ECO:0000256" key="1">
    <source>
        <dbReference type="ARBA" id="ARBA00023015"/>
    </source>
</evidence>
<dbReference type="SUPFAM" id="SSF46785">
    <property type="entry name" value="Winged helix' DNA-binding domain"/>
    <property type="match status" value="1"/>
</dbReference>
<evidence type="ECO:0000259" key="4">
    <source>
        <dbReference type="PROSITE" id="PS50987"/>
    </source>
</evidence>
<dbReference type="PROSITE" id="PS50987">
    <property type="entry name" value="HTH_ARSR_2"/>
    <property type="match status" value="1"/>
</dbReference>
<dbReference type="PANTHER" id="PTHR43132">
    <property type="entry name" value="ARSENICAL RESISTANCE OPERON REPRESSOR ARSR-RELATED"/>
    <property type="match status" value="1"/>
</dbReference>
<dbReference type="GO" id="GO:0003677">
    <property type="term" value="F:DNA binding"/>
    <property type="evidence" value="ECO:0007669"/>
    <property type="project" value="UniProtKB-KW"/>
</dbReference>
<name>A0A420WL06_9PROT</name>
<dbReference type="InterPro" id="IPR051011">
    <property type="entry name" value="Metal_resp_trans_reg"/>
</dbReference>
<dbReference type="EMBL" id="RBII01000001">
    <property type="protein sequence ID" value="RKQ71596.1"/>
    <property type="molecule type" value="Genomic_DNA"/>
</dbReference>
<keyword evidence="1" id="KW-0805">Transcription regulation</keyword>
<dbReference type="Gene3D" id="1.10.10.10">
    <property type="entry name" value="Winged helix-like DNA-binding domain superfamily/Winged helix DNA-binding domain"/>
    <property type="match status" value="1"/>
</dbReference>
<dbReference type="InterPro" id="IPR011991">
    <property type="entry name" value="ArsR-like_HTH"/>
</dbReference>
<feature type="domain" description="HTH arsR-type" evidence="4">
    <location>
        <begin position="1"/>
        <end position="95"/>
    </location>
</feature>
<keyword evidence="6" id="KW-1185">Reference proteome</keyword>
<evidence type="ECO:0000256" key="3">
    <source>
        <dbReference type="ARBA" id="ARBA00023163"/>
    </source>
</evidence>
<dbReference type="GO" id="GO:0003700">
    <property type="term" value="F:DNA-binding transcription factor activity"/>
    <property type="evidence" value="ECO:0007669"/>
    <property type="project" value="InterPro"/>
</dbReference>
<dbReference type="AlphaFoldDB" id="A0A420WL06"/>